<evidence type="ECO:0000256" key="8">
    <source>
        <dbReference type="ARBA" id="ARBA00083566"/>
    </source>
</evidence>
<dbReference type="SUPFAM" id="SSF48371">
    <property type="entry name" value="ARM repeat"/>
    <property type="match status" value="1"/>
</dbReference>
<gene>
    <name evidence="10 12" type="ORF">P152DRAFT_52417</name>
</gene>
<evidence type="ECO:0000256" key="2">
    <source>
        <dbReference type="ARBA" id="ARBA00010907"/>
    </source>
</evidence>
<name>A0A6G1G1L7_9PEZI</name>
<keyword evidence="4" id="KW-0963">Cytoplasm</keyword>
<dbReference type="GO" id="GO:0005737">
    <property type="term" value="C:cytoplasm"/>
    <property type="evidence" value="ECO:0007669"/>
    <property type="project" value="UniProtKB-SubCell"/>
</dbReference>
<evidence type="ECO:0000259" key="9">
    <source>
        <dbReference type="PROSITE" id="PS50166"/>
    </source>
</evidence>
<dbReference type="InterPro" id="IPR040122">
    <property type="entry name" value="Importin_beta"/>
</dbReference>
<reference evidence="10 12" key="1">
    <citation type="submission" date="2020-01" db="EMBL/GenBank/DDBJ databases">
        <authorList>
            <consortium name="DOE Joint Genome Institute"/>
            <person name="Haridas S."/>
            <person name="Albert R."/>
            <person name="Binder M."/>
            <person name="Bloem J."/>
            <person name="Labutti K."/>
            <person name="Salamov A."/>
            <person name="Andreopoulos B."/>
            <person name="Baker S.E."/>
            <person name="Barry K."/>
            <person name="Bills G."/>
            <person name="Bluhm B.H."/>
            <person name="Cannon C."/>
            <person name="Castanera R."/>
            <person name="Culley D.E."/>
            <person name="Daum C."/>
            <person name="Ezra D."/>
            <person name="Gonzalez J.B."/>
            <person name="Henrissat B."/>
            <person name="Kuo A."/>
            <person name="Liang C."/>
            <person name="Lipzen A."/>
            <person name="Lutzoni F."/>
            <person name="Magnuson J."/>
            <person name="Mondo S."/>
            <person name="Nolan M."/>
            <person name="Ohm R."/>
            <person name="Pangilinan J."/>
            <person name="Park H.-J."/>
            <person name="Ramirez L."/>
            <person name="Alfaro M."/>
            <person name="Sun H."/>
            <person name="Tritt A."/>
            <person name="Yoshinaga Y."/>
            <person name="Zwiers L.-H."/>
            <person name="Turgeon B.G."/>
            <person name="Goodwin S.B."/>
            <person name="Spatafora J.W."/>
            <person name="Crous P.W."/>
            <person name="Grigoriev I.V."/>
        </authorList>
    </citation>
    <scope>NUCLEOTIDE SEQUENCE</scope>
    <source>
        <strain evidence="10 12">CBS 781.70</strain>
    </source>
</reference>
<reference evidence="12" key="3">
    <citation type="submission" date="2025-04" db="UniProtKB">
        <authorList>
            <consortium name="RefSeq"/>
        </authorList>
    </citation>
    <scope>IDENTIFICATION</scope>
    <source>
        <strain evidence="12">CBS 781.70</strain>
    </source>
</reference>
<evidence type="ECO:0000256" key="3">
    <source>
        <dbReference type="ARBA" id="ARBA00022448"/>
    </source>
</evidence>
<evidence type="ECO:0000256" key="6">
    <source>
        <dbReference type="ARBA" id="ARBA00022927"/>
    </source>
</evidence>
<dbReference type="Pfam" id="PF25574">
    <property type="entry name" value="TPR_IMB1"/>
    <property type="match status" value="1"/>
</dbReference>
<evidence type="ECO:0000256" key="5">
    <source>
        <dbReference type="ARBA" id="ARBA00022737"/>
    </source>
</evidence>
<keyword evidence="3" id="KW-0813">Transport</keyword>
<dbReference type="GO" id="GO:0006606">
    <property type="term" value="P:protein import into nucleus"/>
    <property type="evidence" value="ECO:0007669"/>
    <property type="project" value="InterPro"/>
</dbReference>
<dbReference type="InterPro" id="IPR011989">
    <property type="entry name" value="ARM-like"/>
</dbReference>
<comment type="subcellular location">
    <subcellularLocation>
        <location evidence="1">Cytoplasm</location>
    </subcellularLocation>
</comment>
<dbReference type="InterPro" id="IPR001494">
    <property type="entry name" value="Importin-beta_N"/>
</dbReference>
<evidence type="ECO:0000256" key="1">
    <source>
        <dbReference type="ARBA" id="ARBA00004496"/>
    </source>
</evidence>
<evidence type="ECO:0000256" key="4">
    <source>
        <dbReference type="ARBA" id="ARBA00022490"/>
    </source>
</evidence>
<keyword evidence="5" id="KW-0677">Repeat</keyword>
<dbReference type="Pfam" id="PF13513">
    <property type="entry name" value="HEAT_EZ"/>
    <property type="match status" value="1"/>
</dbReference>
<dbReference type="AlphaFoldDB" id="A0A6G1G1L7"/>
<organism evidence="10">
    <name type="scientific">Eremomyces bilateralis CBS 781.70</name>
    <dbReference type="NCBI Taxonomy" id="1392243"/>
    <lineage>
        <taxon>Eukaryota</taxon>
        <taxon>Fungi</taxon>
        <taxon>Dikarya</taxon>
        <taxon>Ascomycota</taxon>
        <taxon>Pezizomycotina</taxon>
        <taxon>Dothideomycetes</taxon>
        <taxon>Dothideomycetes incertae sedis</taxon>
        <taxon>Eremomycetales</taxon>
        <taxon>Eremomycetaceae</taxon>
        <taxon>Eremomyces</taxon>
    </lineage>
</organism>
<dbReference type="SMART" id="SM00913">
    <property type="entry name" value="IBN_N"/>
    <property type="match status" value="1"/>
</dbReference>
<evidence type="ECO:0000313" key="12">
    <source>
        <dbReference type="RefSeq" id="XP_033533452.1"/>
    </source>
</evidence>
<keyword evidence="6" id="KW-0653">Protein transport</keyword>
<keyword evidence="11" id="KW-1185">Reference proteome</keyword>
<dbReference type="InterPro" id="IPR058584">
    <property type="entry name" value="IMB1_TNPO1-like_TPR"/>
</dbReference>
<dbReference type="GO" id="GO:0031267">
    <property type="term" value="F:small GTPase binding"/>
    <property type="evidence" value="ECO:0007669"/>
    <property type="project" value="InterPro"/>
</dbReference>
<protein>
    <recommendedName>
        <fullName evidence="7">Importin-95</fullName>
    </recommendedName>
    <alternativeName>
        <fullName evidence="8">Karyopherin-95</fullName>
    </alternativeName>
</protein>
<dbReference type="OrthoDB" id="10263328at2759"/>
<comment type="similarity">
    <text evidence="2">Belongs to the importin beta family. Importin beta-1 subfamily.</text>
</comment>
<proteinExistence type="inferred from homology"/>
<reference evidence="12" key="2">
    <citation type="submission" date="2020-04" db="EMBL/GenBank/DDBJ databases">
        <authorList>
            <consortium name="NCBI Genome Project"/>
        </authorList>
    </citation>
    <scope>NUCLEOTIDE SEQUENCE</scope>
    <source>
        <strain evidence="12">CBS 781.70</strain>
    </source>
</reference>
<accession>A0A6G1G1L7</accession>
<dbReference type="GeneID" id="54423621"/>
<dbReference type="PROSITE" id="PS50166">
    <property type="entry name" value="IMPORTIN_B_NT"/>
    <property type="match status" value="1"/>
</dbReference>
<evidence type="ECO:0000313" key="10">
    <source>
        <dbReference type="EMBL" id="KAF1811821.1"/>
    </source>
</evidence>
<dbReference type="InterPro" id="IPR016024">
    <property type="entry name" value="ARM-type_fold"/>
</dbReference>
<evidence type="ECO:0000256" key="7">
    <source>
        <dbReference type="ARBA" id="ARBA00079884"/>
    </source>
</evidence>
<dbReference type="PANTHER" id="PTHR10527">
    <property type="entry name" value="IMPORTIN BETA"/>
    <property type="match status" value="1"/>
</dbReference>
<dbReference type="EMBL" id="ML975160">
    <property type="protein sequence ID" value="KAF1811821.1"/>
    <property type="molecule type" value="Genomic_DNA"/>
</dbReference>
<dbReference type="Proteomes" id="UP000504638">
    <property type="component" value="Unplaced"/>
</dbReference>
<feature type="domain" description="Importin N-terminal" evidence="9">
    <location>
        <begin position="21"/>
        <end position="102"/>
    </location>
</feature>
<evidence type="ECO:0000313" key="11">
    <source>
        <dbReference type="Proteomes" id="UP000504638"/>
    </source>
</evidence>
<dbReference type="RefSeq" id="XP_033533452.1">
    <property type="nucleotide sequence ID" value="XM_033683051.1"/>
</dbReference>
<dbReference type="GO" id="GO:0005634">
    <property type="term" value="C:nucleus"/>
    <property type="evidence" value="ECO:0007669"/>
    <property type="project" value="UniProtKB-ARBA"/>
</dbReference>
<sequence>MDVNEVLRGTLSPDANIRNQAETQLSQAADADFAGYLTTLGQELANENAQADIRVAAGLALKNAFAAREITRLQQVQAKWVSEIEPAVKESVKELALKTLSSNDSRAGGAAAQFITAIASIEIPLNKWDQLMPKLVENVSSGESHQRMASLTTIGYICQADDPRLRNSLSLHSNAILTAVVQGARKEESSADVRFTAVTALSDCLEFVRSNFENEGERNFIMQVVCEATQSEETRIQEAAYGCLGRIMSIYYDKMRFYMEKALFGLTIMGMKSEDEEVAKLAIEFWCTVCEEEENIEDDNALAAVHGSDLRVFHNFALIATQEIVPVLLELMAHQDEDAADDEYNVSRAAYQCLQLWSRAARDAVTGPVIFFVEKHIRSEDWHYRDAAVAALGAIMEGPDEKVLDPIVRQALQILIGMMEDPVVHVQDSAAYALGRISEAVPDAIDPAVHLPIMIQTLFNGLMSNPKMASSCCWALMNLAERFAGDPGCDENPMTPKFQENVQRLLDVTERSGADSQLRTAAYEVLNAYVANCGNNSKAMVANLSGVILDRLEKTIPFRQQVVSVEDTLTLEDMQTSLTSVVMTIIQRLEVEVAPLGDRIMQVLLQLLNTVGPKSTVPDTVFATVGALATSIEGDFAKYMEAFAPYLLNGLSKQEEENLYSMSIGLVQDITRAIGPAISPFCDALMNSLLENLKSNIHGNHYKPPLVNCFGDIASAILGDFEKYMSTVVEILTQASTVRYEEQLFVEQQDYITSLREAVMDAWSGIIEAMKKSGKTPLLSAHIESIFGLIKSTWDEQLRGEGLMRSSMGVVGDLAEAFPHGEFAEYFRQDWLQDMVKAVRKDRQYHGNTTTTARWARDQIQRQIGT</sequence>
<dbReference type="FunFam" id="1.25.10.10:FF:000027">
    <property type="entry name" value="Importin subunit beta-1"/>
    <property type="match status" value="1"/>
</dbReference>
<dbReference type="Pfam" id="PF03810">
    <property type="entry name" value="IBN_N"/>
    <property type="match status" value="1"/>
</dbReference>
<dbReference type="Gene3D" id="1.25.10.10">
    <property type="entry name" value="Leucine-rich Repeat Variant"/>
    <property type="match status" value="1"/>
</dbReference>